<feature type="signal peptide" evidence="1">
    <location>
        <begin position="1"/>
        <end position="28"/>
    </location>
</feature>
<keyword evidence="3" id="KW-1185">Reference proteome</keyword>
<dbReference type="EMBL" id="QUNO01000001">
    <property type="protein sequence ID" value="REH55389.1"/>
    <property type="molecule type" value="Genomic_DNA"/>
</dbReference>
<dbReference type="Proteomes" id="UP000256269">
    <property type="component" value="Unassembled WGS sequence"/>
</dbReference>
<protein>
    <recommendedName>
        <fullName evidence="4">Secreted protein</fullName>
    </recommendedName>
</protein>
<evidence type="ECO:0000256" key="1">
    <source>
        <dbReference type="SAM" id="SignalP"/>
    </source>
</evidence>
<evidence type="ECO:0000313" key="3">
    <source>
        <dbReference type="Proteomes" id="UP000256269"/>
    </source>
</evidence>
<feature type="chain" id="PRO_5017825672" description="Secreted protein" evidence="1">
    <location>
        <begin position="29"/>
        <end position="319"/>
    </location>
</feature>
<evidence type="ECO:0008006" key="4">
    <source>
        <dbReference type="Google" id="ProtNLM"/>
    </source>
</evidence>
<organism evidence="2 3">
    <name type="scientific">Kutzneria buriramensis</name>
    <dbReference type="NCBI Taxonomy" id="1045776"/>
    <lineage>
        <taxon>Bacteria</taxon>
        <taxon>Bacillati</taxon>
        <taxon>Actinomycetota</taxon>
        <taxon>Actinomycetes</taxon>
        <taxon>Pseudonocardiales</taxon>
        <taxon>Pseudonocardiaceae</taxon>
        <taxon>Kutzneria</taxon>
    </lineage>
</organism>
<comment type="caution">
    <text evidence="2">The sequence shown here is derived from an EMBL/GenBank/DDBJ whole genome shotgun (WGS) entry which is preliminary data.</text>
</comment>
<sequence>MRKTPLYAALLVTAATVLPLSLSAPAQAATTTWTADLASHNEDNSNIANADGVVRLAGGPAHAATDQLNLENGIIMFDPRQLPAKANTVAAALDGAVPADSELAVDVRGLKADGQWTEWTEATSDAPAVLPEASATVQVRMMLTAPYGSTGPVAHKLTLSASTSMAPAVAPHAARSYKVYATREGLVGSTTANGHKIVSHDHFVALPSGKSLNPNGKKTYQVKVCAANGRCETAPVWDVGPWNTKDDYWNPSSTRQEWKTLPEGKPEAQAAYQSGYNGGKDQFGRKVSNPAGIDLADGTFLDGLRLTDNAWVTVTYLWT</sequence>
<reference evidence="2 3" key="1">
    <citation type="submission" date="2018-08" db="EMBL/GenBank/DDBJ databases">
        <title>Genomic Encyclopedia of Archaeal and Bacterial Type Strains, Phase II (KMG-II): from individual species to whole genera.</title>
        <authorList>
            <person name="Goeker M."/>
        </authorList>
    </citation>
    <scope>NUCLEOTIDE SEQUENCE [LARGE SCALE GENOMIC DNA]</scope>
    <source>
        <strain evidence="2 3">DSM 45791</strain>
    </source>
</reference>
<evidence type="ECO:0000313" key="2">
    <source>
        <dbReference type="EMBL" id="REH55389.1"/>
    </source>
</evidence>
<name>A0A3E0I9S4_9PSEU</name>
<gene>
    <name evidence="2" type="ORF">BCF44_101409</name>
</gene>
<keyword evidence="1" id="KW-0732">Signal</keyword>
<proteinExistence type="predicted"/>
<dbReference type="AlphaFoldDB" id="A0A3E0I9S4"/>
<accession>A0A3E0I9S4</accession>
<dbReference type="RefSeq" id="WP_116172316.1">
    <property type="nucleotide sequence ID" value="NZ_CP144375.1"/>
</dbReference>
<dbReference type="OrthoDB" id="3734014at2"/>